<accession>A0ABV0T808</accession>
<dbReference type="EMBL" id="JAHRIQ010023888">
    <property type="protein sequence ID" value="MEQ2228551.1"/>
    <property type="molecule type" value="Genomic_DNA"/>
</dbReference>
<organism evidence="1 2">
    <name type="scientific">Ilyodon furcidens</name>
    <name type="common">goldbreast splitfin</name>
    <dbReference type="NCBI Taxonomy" id="33524"/>
    <lineage>
        <taxon>Eukaryota</taxon>
        <taxon>Metazoa</taxon>
        <taxon>Chordata</taxon>
        <taxon>Craniata</taxon>
        <taxon>Vertebrata</taxon>
        <taxon>Euteleostomi</taxon>
        <taxon>Actinopterygii</taxon>
        <taxon>Neopterygii</taxon>
        <taxon>Teleostei</taxon>
        <taxon>Neoteleostei</taxon>
        <taxon>Acanthomorphata</taxon>
        <taxon>Ovalentaria</taxon>
        <taxon>Atherinomorphae</taxon>
        <taxon>Cyprinodontiformes</taxon>
        <taxon>Goodeidae</taxon>
        <taxon>Ilyodon</taxon>
    </lineage>
</organism>
<name>A0ABV0T808_9TELE</name>
<proteinExistence type="predicted"/>
<gene>
    <name evidence="1" type="ORF">ILYODFUR_010046</name>
</gene>
<reference evidence="1 2" key="1">
    <citation type="submission" date="2021-06" db="EMBL/GenBank/DDBJ databases">
        <authorList>
            <person name="Palmer J.M."/>
        </authorList>
    </citation>
    <scope>NUCLEOTIDE SEQUENCE [LARGE SCALE GENOMIC DNA]</scope>
    <source>
        <strain evidence="2">if_2019</strain>
        <tissue evidence="1">Muscle</tissue>
    </source>
</reference>
<dbReference type="Proteomes" id="UP001482620">
    <property type="component" value="Unassembled WGS sequence"/>
</dbReference>
<keyword evidence="2" id="KW-1185">Reference proteome</keyword>
<protein>
    <submittedName>
        <fullName evidence="1">Uncharacterized protein</fullName>
    </submittedName>
</protein>
<sequence length="66" mass="6944">MPDQHCAAGVICALARRAGCEPGVRAAEADVSEHVGARVELSEILINRADISGFATSVSTIYFDPQ</sequence>
<evidence type="ECO:0000313" key="2">
    <source>
        <dbReference type="Proteomes" id="UP001482620"/>
    </source>
</evidence>
<comment type="caution">
    <text evidence="1">The sequence shown here is derived from an EMBL/GenBank/DDBJ whole genome shotgun (WGS) entry which is preliminary data.</text>
</comment>
<evidence type="ECO:0000313" key="1">
    <source>
        <dbReference type="EMBL" id="MEQ2228551.1"/>
    </source>
</evidence>